<evidence type="ECO:0000256" key="2">
    <source>
        <dbReference type="ARBA" id="ARBA00022475"/>
    </source>
</evidence>
<dbReference type="GO" id="GO:0008188">
    <property type="term" value="F:neuropeptide receptor activity"/>
    <property type="evidence" value="ECO:0007669"/>
    <property type="project" value="InterPro"/>
</dbReference>
<evidence type="ECO:0000256" key="6">
    <source>
        <dbReference type="ARBA" id="ARBA00023136"/>
    </source>
</evidence>
<dbReference type="GO" id="GO:0004930">
    <property type="term" value="F:G protein-coupled receptor activity"/>
    <property type="evidence" value="ECO:0000318"/>
    <property type="project" value="GO_Central"/>
</dbReference>
<dbReference type="GO" id="GO:0032870">
    <property type="term" value="P:cellular response to hormone stimulus"/>
    <property type="evidence" value="ECO:0000318"/>
    <property type="project" value="GO_Central"/>
</dbReference>
<evidence type="ECO:0000256" key="8">
    <source>
        <dbReference type="ARBA" id="ARBA00023170"/>
    </source>
</evidence>
<dbReference type="Pfam" id="PF00001">
    <property type="entry name" value="7tm_1"/>
    <property type="match status" value="1"/>
</dbReference>
<gene>
    <name evidence="19" type="primary">LOC118411765</name>
</gene>
<dbReference type="PRINTS" id="PR01570">
    <property type="entry name" value="NPFFRECEPTOR"/>
</dbReference>
<feature type="transmembrane region" description="Helical" evidence="16">
    <location>
        <begin position="265"/>
        <end position="286"/>
    </location>
</feature>
<keyword evidence="6 16" id="KW-0472">Membrane</keyword>
<accession>A0A9J7MJR9</accession>
<evidence type="ECO:0000256" key="10">
    <source>
        <dbReference type="ARBA" id="ARBA00023224"/>
    </source>
</evidence>
<dbReference type="PANTHER" id="PTHR24241:SF76">
    <property type="entry name" value="NEUROPEPTIDE SIFAMIDE RECEPTOR"/>
    <property type="match status" value="1"/>
</dbReference>
<evidence type="ECO:0000256" key="1">
    <source>
        <dbReference type="ARBA" id="ARBA00004651"/>
    </source>
</evidence>
<feature type="domain" description="G-protein coupled receptors family 1 profile" evidence="17">
    <location>
        <begin position="61"/>
        <end position="322"/>
    </location>
</feature>
<reference evidence="18" key="1">
    <citation type="journal article" date="2020" name="Nat. Ecol. Evol.">
        <title>Deeply conserved synteny resolves early events in vertebrate evolution.</title>
        <authorList>
            <person name="Simakov O."/>
            <person name="Marletaz F."/>
            <person name="Yue J.X."/>
            <person name="O'Connell B."/>
            <person name="Jenkins J."/>
            <person name="Brandt A."/>
            <person name="Calef R."/>
            <person name="Tung C.H."/>
            <person name="Huang T.K."/>
            <person name="Schmutz J."/>
            <person name="Satoh N."/>
            <person name="Yu J.K."/>
            <person name="Putnam N.H."/>
            <person name="Green R.E."/>
            <person name="Rokhsar D.S."/>
        </authorList>
    </citation>
    <scope>NUCLEOTIDE SEQUENCE [LARGE SCALE GENOMIC DNA]</scope>
    <source>
        <strain evidence="18">S238N-H82</strain>
    </source>
</reference>
<dbReference type="Gene3D" id="1.20.1070.10">
    <property type="entry name" value="Rhodopsin 7-helix transmembrane proteins"/>
    <property type="match status" value="1"/>
</dbReference>
<keyword evidence="3 15" id="KW-0812">Transmembrane</keyword>
<evidence type="ECO:0000256" key="14">
    <source>
        <dbReference type="ARBA" id="ARBA00082066"/>
    </source>
</evidence>
<evidence type="ECO:0000256" key="5">
    <source>
        <dbReference type="ARBA" id="ARBA00023040"/>
    </source>
</evidence>
<comment type="function">
    <text evidence="11">Receptor for NPAF (A-18-F-amide) and NPFF (F-8-F-amide) neuropeptides, also known as morphine-modulating peptides. Can also be activated by a variety of naturally occurring or synthetic FMRF-amide like ligands. This receptor mediates its action by association with G proteins that activate a phosphatidylinositol-calcium second messenger system.</text>
</comment>
<dbReference type="InterPro" id="IPR000276">
    <property type="entry name" value="GPCR_Rhodpsn"/>
</dbReference>
<keyword evidence="9" id="KW-0325">Glycoprotein</keyword>
<dbReference type="PRINTS" id="PR00237">
    <property type="entry name" value="GPCRRHODOPSN"/>
</dbReference>
<feature type="transmembrane region" description="Helical" evidence="16">
    <location>
        <begin position="208"/>
        <end position="229"/>
    </location>
</feature>
<keyword evidence="4 16" id="KW-1133">Transmembrane helix</keyword>
<evidence type="ECO:0000256" key="15">
    <source>
        <dbReference type="RuleBase" id="RU000688"/>
    </source>
</evidence>
<dbReference type="InterPro" id="IPR017452">
    <property type="entry name" value="GPCR_Rhodpsn_7TM"/>
</dbReference>
<comment type="subcellular location">
    <subcellularLocation>
        <location evidence="1">Cell membrane</location>
        <topology evidence="1">Multi-pass membrane protein</topology>
    </subcellularLocation>
</comment>
<evidence type="ECO:0000256" key="7">
    <source>
        <dbReference type="ARBA" id="ARBA00023157"/>
    </source>
</evidence>
<keyword evidence="7" id="KW-1015">Disulfide bond</keyword>
<evidence type="ECO:0000256" key="16">
    <source>
        <dbReference type="SAM" id="Phobius"/>
    </source>
</evidence>
<dbReference type="CDD" id="cd15207">
    <property type="entry name" value="7tmA_NPFFR"/>
    <property type="match status" value="1"/>
</dbReference>
<keyword evidence="5 15" id="KW-0297">G-protein coupled receptor</keyword>
<dbReference type="KEGG" id="bfo:118411765"/>
<organism evidence="18 19">
    <name type="scientific">Branchiostoma floridae</name>
    <name type="common">Florida lancelet</name>
    <name type="synonym">Amphioxus</name>
    <dbReference type="NCBI Taxonomy" id="7739"/>
    <lineage>
        <taxon>Eukaryota</taxon>
        <taxon>Metazoa</taxon>
        <taxon>Chordata</taxon>
        <taxon>Cephalochordata</taxon>
        <taxon>Leptocardii</taxon>
        <taxon>Amphioxiformes</taxon>
        <taxon>Branchiostomatidae</taxon>
        <taxon>Branchiostoma</taxon>
    </lineage>
</organism>
<feature type="transmembrane region" description="Helical" evidence="16">
    <location>
        <begin position="160"/>
        <end position="181"/>
    </location>
</feature>
<evidence type="ECO:0000313" key="18">
    <source>
        <dbReference type="Proteomes" id="UP000001554"/>
    </source>
</evidence>
<dbReference type="RefSeq" id="XP_035670142.1">
    <property type="nucleotide sequence ID" value="XM_035814249.1"/>
</dbReference>
<dbReference type="GO" id="GO:0005886">
    <property type="term" value="C:plasma membrane"/>
    <property type="evidence" value="ECO:0000318"/>
    <property type="project" value="GO_Central"/>
</dbReference>
<feature type="transmembrane region" description="Helical" evidence="16">
    <location>
        <begin position="122"/>
        <end position="140"/>
    </location>
</feature>
<evidence type="ECO:0000256" key="4">
    <source>
        <dbReference type="ARBA" id="ARBA00022989"/>
    </source>
</evidence>
<evidence type="ECO:0000256" key="9">
    <source>
        <dbReference type="ARBA" id="ARBA00023180"/>
    </source>
</evidence>
<dbReference type="OMA" id="IAXFRCV"/>
<dbReference type="Proteomes" id="UP000001554">
    <property type="component" value="Chromosome 3"/>
</dbReference>
<feature type="transmembrane region" description="Helical" evidence="16">
    <location>
        <begin position="306"/>
        <end position="325"/>
    </location>
</feature>
<dbReference type="PROSITE" id="PS50262">
    <property type="entry name" value="G_PROTEIN_RECEP_F1_2"/>
    <property type="match status" value="1"/>
</dbReference>
<evidence type="ECO:0000259" key="17">
    <source>
        <dbReference type="PROSITE" id="PS50262"/>
    </source>
</evidence>
<dbReference type="InterPro" id="IPR005395">
    <property type="entry name" value="NPFF_rcpt"/>
</dbReference>
<keyword evidence="18" id="KW-1185">Reference proteome</keyword>
<evidence type="ECO:0000313" key="19">
    <source>
        <dbReference type="RefSeq" id="XP_035670142.1"/>
    </source>
</evidence>
<dbReference type="AlphaFoldDB" id="A0A9J7MJR9"/>
<dbReference type="OrthoDB" id="5975505at2759"/>
<evidence type="ECO:0000256" key="13">
    <source>
        <dbReference type="ARBA" id="ARBA00075893"/>
    </source>
</evidence>
<dbReference type="SUPFAM" id="SSF81321">
    <property type="entry name" value="Family A G protein-coupled receptor-like"/>
    <property type="match status" value="1"/>
</dbReference>
<dbReference type="SMART" id="SM01381">
    <property type="entry name" value="7TM_GPCR_Srsx"/>
    <property type="match status" value="1"/>
</dbReference>
<evidence type="ECO:0000256" key="11">
    <source>
        <dbReference type="ARBA" id="ARBA00025478"/>
    </source>
</evidence>
<reference evidence="19" key="2">
    <citation type="submission" date="2025-08" db="UniProtKB">
        <authorList>
            <consortium name="RefSeq"/>
        </authorList>
    </citation>
    <scope>IDENTIFICATION</scope>
    <source>
        <strain evidence="19">S238N-H82</strain>
        <tissue evidence="19">Testes</tissue>
    </source>
</reference>
<dbReference type="PANTHER" id="PTHR24241">
    <property type="entry name" value="NEUROPEPTIDE RECEPTOR-RELATED G-PROTEIN COUPLED RECEPTOR"/>
    <property type="match status" value="1"/>
</dbReference>
<name>A0A9J7MJR9_BRAFL</name>
<evidence type="ECO:0000256" key="12">
    <source>
        <dbReference type="ARBA" id="ARBA00074417"/>
    </source>
</evidence>
<dbReference type="PROSITE" id="PS00237">
    <property type="entry name" value="G_PROTEIN_RECEP_F1_1"/>
    <property type="match status" value="1"/>
</dbReference>
<protein>
    <recommendedName>
        <fullName evidence="12">Neuropeptide FF receptor 1</fullName>
    </recommendedName>
    <alternativeName>
        <fullName evidence="14">G-protein coupled receptor 147</fullName>
    </alternativeName>
    <alternativeName>
        <fullName evidence="13">RFamide-related peptide receptor OT7T022</fullName>
    </alternativeName>
</protein>
<evidence type="ECO:0000256" key="3">
    <source>
        <dbReference type="ARBA" id="ARBA00022692"/>
    </source>
</evidence>
<keyword evidence="10 15" id="KW-0807">Transducer</keyword>
<dbReference type="FunFam" id="1.20.1070.10:FF:000153">
    <property type="entry name" value="Neuropeptide FF receptor 1"/>
    <property type="match status" value="1"/>
</dbReference>
<keyword evidence="2" id="KW-1003">Cell membrane</keyword>
<dbReference type="GO" id="GO:0007186">
    <property type="term" value="P:G protein-coupled receptor signaling pathway"/>
    <property type="evidence" value="ECO:0000318"/>
    <property type="project" value="GO_Central"/>
</dbReference>
<feature type="transmembrane region" description="Helical" evidence="16">
    <location>
        <begin position="42"/>
        <end position="70"/>
    </location>
</feature>
<comment type="similarity">
    <text evidence="15">Belongs to the G-protein coupled receptor 1 family.</text>
</comment>
<keyword evidence="8 15" id="KW-0675">Receptor</keyword>
<proteinExistence type="inferred from homology"/>
<dbReference type="GeneID" id="118411765"/>
<sequence>MSTPSPLELERSNFTGSEDIAMNSSEVLSKIYADARFKQSTAIIALFILSYVLTFALCIVGNSMVCFVILKIPRMRTVTNYFLLNLAVSDLLVAIFCMPFTLLDNIVRGWPLGNVMCKLTPAVTVVSVVASVFTLVAIAVDRYYSVVHPTEPKPSTRTLIQTVAVIWGLSFVIMIPQVLLIEEGVMSYKNTIFLHLCMETSPLWSKVYSTIIFLCCYITPMAVIACLYAKIGFTVWAKPTPGGDRAPKEIKEQDFRKKVKVIKMLMVVVILFAFSWLPLQTIFMLYDYGDLSVHTKEVMDIYVYPVAHWLSYCNSCMNPIIYGYFNQNFRNAFKSIFSSRYLEFFYKRKSVKDSRRPMNNQGDVDLIEIKTGQNDHDCNL</sequence>
<feature type="transmembrane region" description="Helical" evidence="16">
    <location>
        <begin position="82"/>
        <end position="102"/>
    </location>
</feature>